<feature type="active site" description="Proton acceptor" evidence="4">
    <location>
        <position position="298"/>
    </location>
</feature>
<keyword evidence="3" id="KW-0012">Acyltransferase</keyword>
<keyword evidence="7" id="KW-1185">Reference proteome</keyword>
<dbReference type="Gene3D" id="3.30.559.10">
    <property type="entry name" value="Chloramphenicol acetyltransferase-like domain"/>
    <property type="match status" value="1"/>
</dbReference>
<sequence length="569" mass="60962">MVGMTPLPVPPLRQSLDRYLAAVRPLVTEAQVRHTEAVVAEFAATDGPACQAALERRAASETSRGESWLSVGWLEGYLATRESLPLSSNVAFHLALSAPGAGVARAAAIIRRIAAVHLAHLRGELAGEVTGRGDAVDPRQRAVLAGGLRHPRPGRDETQAGRPGVADREVGVLWRGHLVMIPIADGAGHPFPAAAVERSLVRAMQEAPVQSGTFTHLSYLGSEAASQHLSALLQDARNAATYRRLRDALFLVNLRPEAAEPAQALRSVAFELDQAWAYKPLTYQVGLADDHVSVHVEHSLVDGGTLHALVAQMQTVGGDDERGVRTAGAVGADLLEWVTPPEQRERLAAQVQAYRAEAATMRVQVLRAPNPIPADARISGDAVAQATLTYAQLATYGRVRSAYEAVDMREYLAGRTECLRPVTTEAVALARGLLEQEAPEHLLTATLEAHKQRVIACKRGQSFERHLLGLRWAADELGLTPALFSDPSYAALTTDFLSTTSLGREDPIVRFVFAPTSPGGIGVNYTPHADGGRQVEFCLIHRDGEAQQVARFAEAIQEGTAAIAAALRA</sequence>
<evidence type="ECO:0000313" key="7">
    <source>
        <dbReference type="Proteomes" id="UP000224915"/>
    </source>
</evidence>
<organism evidence="6 7">
    <name type="scientific">Serinibacter salmoneus</name>
    <dbReference type="NCBI Taxonomy" id="556530"/>
    <lineage>
        <taxon>Bacteria</taxon>
        <taxon>Bacillati</taxon>
        <taxon>Actinomycetota</taxon>
        <taxon>Actinomycetes</taxon>
        <taxon>Micrococcales</taxon>
        <taxon>Beutenbergiaceae</taxon>
        <taxon>Serinibacter</taxon>
    </lineage>
</organism>
<dbReference type="OrthoDB" id="1456at2"/>
<evidence type="ECO:0000256" key="3">
    <source>
        <dbReference type="ARBA" id="ARBA00023315"/>
    </source>
</evidence>
<dbReference type="PANTHER" id="PTHR22589:SF16">
    <property type="entry name" value="CARNITINE O-PALMITOYLTRANSFERASE 2, MITOCHONDRIAL"/>
    <property type="match status" value="1"/>
</dbReference>
<reference evidence="6 7" key="1">
    <citation type="submission" date="2017-10" db="EMBL/GenBank/DDBJ databases">
        <title>Sequencing the genomes of 1000 actinobacteria strains.</title>
        <authorList>
            <person name="Klenk H.-P."/>
        </authorList>
    </citation>
    <scope>NUCLEOTIDE SEQUENCE [LARGE SCALE GENOMIC DNA]</scope>
    <source>
        <strain evidence="6 7">DSM 21801</strain>
    </source>
</reference>
<dbReference type="EMBL" id="PDJD01000001">
    <property type="protein sequence ID" value="PFG20082.1"/>
    <property type="molecule type" value="Genomic_DNA"/>
</dbReference>
<evidence type="ECO:0000313" key="6">
    <source>
        <dbReference type="EMBL" id="PFG20082.1"/>
    </source>
</evidence>
<dbReference type="Proteomes" id="UP000224915">
    <property type="component" value="Unassembled WGS sequence"/>
</dbReference>
<gene>
    <name evidence="6" type="ORF">ATL40_1665</name>
</gene>
<evidence type="ECO:0000256" key="4">
    <source>
        <dbReference type="PIRSR" id="PIRSR600542-1"/>
    </source>
</evidence>
<accession>A0A2A9D2A9</accession>
<feature type="domain" description="Choline/carnitine acyltransferase" evidence="5">
    <location>
        <begin position="7"/>
        <end position="558"/>
    </location>
</feature>
<dbReference type="InterPro" id="IPR042231">
    <property type="entry name" value="Cho/carn_acyl_trans_2"/>
</dbReference>
<dbReference type="InterPro" id="IPR039551">
    <property type="entry name" value="Cho/carn_acyl_trans"/>
</dbReference>
<dbReference type="PANTHER" id="PTHR22589">
    <property type="entry name" value="CARNITINE O-ACYLTRANSFERASE"/>
    <property type="match status" value="1"/>
</dbReference>
<comment type="caution">
    <text evidence="6">The sequence shown here is derived from an EMBL/GenBank/DDBJ whole genome shotgun (WGS) entry which is preliminary data.</text>
</comment>
<dbReference type="AlphaFoldDB" id="A0A2A9D2A9"/>
<evidence type="ECO:0000259" key="5">
    <source>
        <dbReference type="Pfam" id="PF00755"/>
    </source>
</evidence>
<evidence type="ECO:0000256" key="1">
    <source>
        <dbReference type="ARBA" id="ARBA00005232"/>
    </source>
</evidence>
<dbReference type="GO" id="GO:0006635">
    <property type="term" value="P:fatty acid beta-oxidation"/>
    <property type="evidence" value="ECO:0007669"/>
    <property type="project" value="TreeGrafter"/>
</dbReference>
<dbReference type="Pfam" id="PF00755">
    <property type="entry name" value="Carn_acyltransf"/>
    <property type="match status" value="1"/>
</dbReference>
<evidence type="ECO:0000256" key="2">
    <source>
        <dbReference type="ARBA" id="ARBA00022679"/>
    </source>
</evidence>
<dbReference type="Gene3D" id="3.30.559.70">
    <property type="entry name" value="Choline/Carnitine o-acyltransferase, domain 2"/>
    <property type="match status" value="1"/>
</dbReference>
<name>A0A2A9D2A9_9MICO</name>
<dbReference type="InterPro" id="IPR023213">
    <property type="entry name" value="CAT-like_dom_sf"/>
</dbReference>
<dbReference type="GO" id="GO:0004095">
    <property type="term" value="F:carnitine O-palmitoyltransferase activity"/>
    <property type="evidence" value="ECO:0007669"/>
    <property type="project" value="TreeGrafter"/>
</dbReference>
<protein>
    <submittedName>
        <fullName evidence="6">Carnitine O-acetyltransferase</fullName>
    </submittedName>
</protein>
<proteinExistence type="inferred from homology"/>
<dbReference type="SUPFAM" id="SSF52777">
    <property type="entry name" value="CoA-dependent acyltransferases"/>
    <property type="match status" value="2"/>
</dbReference>
<dbReference type="InterPro" id="IPR000542">
    <property type="entry name" value="Carn_acyl_trans"/>
</dbReference>
<keyword evidence="2 6" id="KW-0808">Transferase</keyword>
<comment type="similarity">
    <text evidence="1">Belongs to the carnitine/choline acetyltransferase family.</text>
</comment>